<geneLocation type="chloroplast" evidence="9"/>
<dbReference type="GO" id="GO:0008270">
    <property type="term" value="F:zinc ion binding"/>
    <property type="evidence" value="ECO:0007669"/>
    <property type="project" value="UniProtKB-UniRule"/>
</dbReference>
<comment type="catalytic activity">
    <reaction evidence="7">
        <text>N(6)-carboxybiotinyl-L-lysyl-[protein] + acetyl-CoA = N(6)-biotinyl-L-lysyl-[protein] + malonyl-CoA</text>
        <dbReference type="Rhea" id="RHEA:54728"/>
        <dbReference type="Rhea" id="RHEA-COMP:10505"/>
        <dbReference type="Rhea" id="RHEA-COMP:10506"/>
        <dbReference type="ChEBI" id="CHEBI:57288"/>
        <dbReference type="ChEBI" id="CHEBI:57384"/>
        <dbReference type="ChEBI" id="CHEBI:83144"/>
        <dbReference type="ChEBI" id="CHEBI:83145"/>
        <dbReference type="EC" id="2.1.3.15"/>
    </reaction>
</comment>
<evidence type="ECO:0000256" key="1">
    <source>
        <dbReference type="ARBA" id="ARBA00011842"/>
    </source>
</evidence>
<keyword evidence="4 7" id="KW-0863">Zinc-finger</keyword>
<feature type="binding site" evidence="7">
    <location>
        <position position="11"/>
    </location>
    <ligand>
        <name>Zn(2+)</name>
        <dbReference type="ChEBI" id="CHEBI:29105"/>
    </ligand>
</feature>
<comment type="function">
    <text evidence="7">Component of the acetyl coenzyme A carboxylase (ACC) complex. Biotin carboxylase (BC) catalyzes the carboxylation of biotin on its carrier protein (BCCP) and then the CO(2) group is transferred by the transcarboxylase to acetyl-CoA to form malonyl-CoA.</text>
</comment>
<comment type="subunit">
    <text evidence="7">Acetyl-CoA carboxylase is a heterohexamer composed of biotin carboxyl carrier protein, biotin carboxylase and two subunits each of ACCase subunit alpha and ACCase plastid-coded subunit beta (accD).</text>
</comment>
<evidence type="ECO:0000313" key="9">
    <source>
        <dbReference type="EMBL" id="UEK25818.1"/>
    </source>
</evidence>
<evidence type="ECO:0000256" key="5">
    <source>
        <dbReference type="ARBA" id="ARBA00022833"/>
    </source>
</evidence>
<comment type="similarity">
    <text evidence="7">Belongs to the AccD/PCCB family.</text>
</comment>
<keyword evidence="2 7" id="KW-0808">Transferase</keyword>
<sequence length="277" mass="30955">MRKFAHLWVPCENCYNLHYKKCFNAARICEKCGIHLRMNSWDRLELLIDEGTWIPMDEDMVSRDPIEFDREVFYEKNYYDSYQDETGLPEAIQTGIGELNGIPLAIGVMDFGFIGGSMGAVVGEKITRLIEYATKNSLPLIIVCASGGARMQEGIVSLMQMAKISSALYDYHHKPVEKKLLYISILASPTSGGVTASFGMLGDIIIAEPDAEIAFAGKRVIEEVLKEEVPEGAQTTENLFEKGLFDPVLPRNLLKSALSELLELHGFFPLNKTQAKH</sequence>
<comment type="cofactor">
    <cofactor evidence="7">
        <name>Zn(2+)</name>
        <dbReference type="ChEBI" id="CHEBI:29105"/>
    </cofactor>
    <text evidence="7">Binds 1 zinc ion per subunit.</text>
</comment>
<protein>
    <recommendedName>
        <fullName evidence="7">Acetyl-coenzyme A carboxylase carboxyl transferase subunit beta, chloroplastic</fullName>
        <shortName evidence="7">ACCase subunit beta</shortName>
        <shortName evidence="7">Acetyl-CoA carboxylase carboxyltransferase subunit beta</shortName>
        <ecNumber evidence="7">2.1.3.15</ecNumber>
    </recommendedName>
</protein>
<gene>
    <name evidence="7 9" type="primary">accD</name>
</gene>
<dbReference type="InterPro" id="IPR011762">
    <property type="entry name" value="COA_CT_N"/>
</dbReference>
<reference evidence="9" key="1">
    <citation type="submission" date="2021-04" db="EMBL/GenBank/DDBJ databases">
        <authorList>
            <person name="Zhang S."/>
            <person name="Chen J."/>
        </authorList>
    </citation>
    <scope>NUCLEOTIDE SEQUENCE</scope>
</reference>
<feature type="binding site" evidence="7">
    <location>
        <position position="14"/>
    </location>
    <ligand>
        <name>Zn(2+)</name>
        <dbReference type="ChEBI" id="CHEBI:29105"/>
    </ligand>
</feature>
<evidence type="ECO:0000256" key="7">
    <source>
        <dbReference type="HAMAP-Rule" id="MF_01395"/>
    </source>
</evidence>
<dbReference type="InterPro" id="IPR000438">
    <property type="entry name" value="Acetyl_CoA_COase_Trfase_b_su"/>
</dbReference>
<keyword evidence="7" id="KW-0443">Lipid metabolism</keyword>
<dbReference type="GO" id="GO:0009570">
    <property type="term" value="C:chloroplast stroma"/>
    <property type="evidence" value="ECO:0007669"/>
    <property type="project" value="UniProtKB-SubCell"/>
</dbReference>
<organism evidence="9">
    <name type="scientific">Opuntia sulphurea</name>
    <dbReference type="NCBI Taxonomy" id="1041271"/>
    <lineage>
        <taxon>Eukaryota</taxon>
        <taxon>Viridiplantae</taxon>
        <taxon>Streptophyta</taxon>
        <taxon>Embryophyta</taxon>
        <taxon>Tracheophyta</taxon>
        <taxon>Spermatophyta</taxon>
        <taxon>Magnoliopsida</taxon>
        <taxon>eudicotyledons</taxon>
        <taxon>Gunneridae</taxon>
        <taxon>Pentapetalae</taxon>
        <taxon>Caryophyllales</taxon>
        <taxon>Cactineae</taxon>
        <taxon>Cactaceae</taxon>
        <taxon>Opuntioideae</taxon>
        <taxon>Opuntia</taxon>
    </lineage>
</organism>
<dbReference type="Gene3D" id="3.90.226.10">
    <property type="entry name" value="2-enoyl-CoA Hydratase, Chain A, domain 1"/>
    <property type="match status" value="1"/>
</dbReference>
<dbReference type="Pfam" id="PF01039">
    <property type="entry name" value="Carboxyl_trans"/>
    <property type="match status" value="1"/>
</dbReference>
<evidence type="ECO:0000256" key="2">
    <source>
        <dbReference type="ARBA" id="ARBA00022679"/>
    </source>
</evidence>
<dbReference type="GO" id="GO:0006633">
    <property type="term" value="P:fatty acid biosynthetic process"/>
    <property type="evidence" value="ECO:0007669"/>
    <property type="project" value="UniProtKB-KW"/>
</dbReference>
<proteinExistence type="inferred from homology"/>
<keyword evidence="9" id="KW-0934">Plastid</keyword>
<keyword evidence="7" id="KW-0444">Lipid biosynthesis</keyword>
<dbReference type="SUPFAM" id="SSF52096">
    <property type="entry name" value="ClpP/crotonase"/>
    <property type="match status" value="1"/>
</dbReference>
<keyword evidence="3 7" id="KW-0547">Nucleotide-binding</keyword>
<comment type="caution">
    <text evidence="7">Lacks conserved residue(s) required for the propagation of feature annotation.</text>
</comment>
<dbReference type="GO" id="GO:0016743">
    <property type="term" value="F:carboxyl- or carbamoyltransferase activity"/>
    <property type="evidence" value="ECO:0007669"/>
    <property type="project" value="UniProtKB-UniRule"/>
</dbReference>
<feature type="domain" description="CoA carboxyltransferase N-terminal" evidence="8">
    <location>
        <begin position="7"/>
        <end position="277"/>
    </location>
</feature>
<accession>A0A8K1RBP9</accession>
<dbReference type="PANTHER" id="PTHR42995">
    <property type="entry name" value="ACETYL-COENZYME A CARBOXYLASE CARBOXYL TRANSFERASE SUBUNIT BETA, CHLOROPLASTIC"/>
    <property type="match status" value="1"/>
</dbReference>
<dbReference type="InterPro" id="IPR034733">
    <property type="entry name" value="AcCoA_carboxyl_beta"/>
</dbReference>
<dbReference type="UniPathway" id="UPA00655">
    <property type="reaction ID" value="UER00711"/>
</dbReference>
<evidence type="ECO:0000256" key="4">
    <source>
        <dbReference type="ARBA" id="ARBA00022771"/>
    </source>
</evidence>
<dbReference type="EC" id="2.1.3.15" evidence="7"/>
<keyword evidence="6 7" id="KW-0067">ATP-binding</keyword>
<evidence type="ECO:0000259" key="8">
    <source>
        <dbReference type="PROSITE" id="PS50980"/>
    </source>
</evidence>
<feature type="binding site" evidence="7">
    <location>
        <position position="29"/>
    </location>
    <ligand>
        <name>Zn(2+)</name>
        <dbReference type="ChEBI" id="CHEBI:29105"/>
    </ligand>
</feature>
<keyword evidence="7" id="KW-0275">Fatty acid biosynthesis</keyword>
<dbReference type="PROSITE" id="PS50980">
    <property type="entry name" value="COA_CT_NTER"/>
    <property type="match status" value="1"/>
</dbReference>
<keyword evidence="7" id="KW-0276">Fatty acid metabolism</keyword>
<keyword evidence="9" id="KW-0150">Chloroplast</keyword>
<dbReference type="GO" id="GO:2001295">
    <property type="term" value="P:malonyl-CoA biosynthetic process"/>
    <property type="evidence" value="ECO:0007669"/>
    <property type="project" value="UniProtKB-UniRule"/>
</dbReference>
<dbReference type="AlphaFoldDB" id="A0A8K1RBP9"/>
<comment type="subcellular location">
    <subcellularLocation>
        <location evidence="7">Plastid</location>
        <location evidence="7">Chloroplast stroma</location>
    </subcellularLocation>
</comment>
<evidence type="ECO:0000256" key="6">
    <source>
        <dbReference type="ARBA" id="ARBA00022840"/>
    </source>
</evidence>
<dbReference type="PANTHER" id="PTHR42995:SF5">
    <property type="entry name" value="ACETYL-COENZYME A CARBOXYLASE CARBOXYL TRANSFERASE SUBUNIT BETA, CHLOROPLASTIC"/>
    <property type="match status" value="1"/>
</dbReference>
<dbReference type="EMBL" id="MW927506">
    <property type="protein sequence ID" value="UEK25818.1"/>
    <property type="molecule type" value="Genomic_DNA"/>
</dbReference>
<feature type="binding site" evidence="7">
    <location>
        <position position="32"/>
    </location>
    <ligand>
        <name>Zn(2+)</name>
        <dbReference type="ChEBI" id="CHEBI:29105"/>
    </ligand>
</feature>
<comment type="pathway">
    <text evidence="7">Lipid metabolism; malonyl-CoA biosynthesis; malonyl-CoA from acetyl-CoA: step 1/1.</text>
</comment>
<dbReference type="GO" id="GO:0005524">
    <property type="term" value="F:ATP binding"/>
    <property type="evidence" value="ECO:0007669"/>
    <property type="project" value="UniProtKB-KW"/>
</dbReference>
<dbReference type="InterPro" id="IPR029045">
    <property type="entry name" value="ClpP/crotonase-like_dom_sf"/>
</dbReference>
<dbReference type="GO" id="GO:0003989">
    <property type="term" value="F:acetyl-CoA carboxylase activity"/>
    <property type="evidence" value="ECO:0007669"/>
    <property type="project" value="InterPro"/>
</dbReference>
<dbReference type="PRINTS" id="PR01070">
    <property type="entry name" value="ACCCTRFRASEB"/>
</dbReference>
<dbReference type="HAMAP" id="MF_01395">
    <property type="entry name" value="AcetylCoA_CT_beta"/>
    <property type="match status" value="1"/>
</dbReference>
<comment type="subunit">
    <text evidence="1">Acetyl-CoA carboxylase is a heterohexamer composed of biotin carboxyl carrier protein, biotin carboxylase and 2 subunits each of ACCase subunit alpha and ACCase plastid-coded subunit beta (accD).</text>
</comment>
<name>A0A8K1RBP9_9CARY</name>
<dbReference type="GO" id="GO:0009317">
    <property type="term" value="C:acetyl-CoA carboxylase complex"/>
    <property type="evidence" value="ECO:0007669"/>
    <property type="project" value="InterPro"/>
</dbReference>
<keyword evidence="5 7" id="KW-0862">Zinc</keyword>
<keyword evidence="7" id="KW-0479">Metal-binding</keyword>
<evidence type="ECO:0000256" key="3">
    <source>
        <dbReference type="ARBA" id="ARBA00022741"/>
    </source>
</evidence>